<dbReference type="InterPro" id="IPR027365">
    <property type="entry name" value="GNAT_acetyltra_YdfB-like"/>
</dbReference>
<dbReference type="InterPro" id="IPR000182">
    <property type="entry name" value="GNAT_dom"/>
</dbReference>
<dbReference type="OrthoDB" id="248489at2"/>
<dbReference type="EMBL" id="LDPH01000019">
    <property type="protein sequence ID" value="KLV24812.1"/>
    <property type="molecule type" value="Genomic_DNA"/>
</dbReference>
<gene>
    <name evidence="1" type="ORF">ABW02_17340</name>
</gene>
<dbReference type="CDD" id="cd04301">
    <property type="entry name" value="NAT_SF"/>
    <property type="match status" value="1"/>
</dbReference>
<dbReference type="AlphaFoldDB" id="A0A0J1IFR2"/>
<dbReference type="PROSITE" id="PS51186">
    <property type="entry name" value="GNAT"/>
    <property type="match status" value="1"/>
</dbReference>
<dbReference type="Pfam" id="PF12746">
    <property type="entry name" value="GNAT_acetyltran"/>
    <property type="match status" value="1"/>
</dbReference>
<name>A0A0J1IFR2_NIACI</name>
<dbReference type="SUPFAM" id="SSF55729">
    <property type="entry name" value="Acyl-CoA N-acyltransferases (Nat)"/>
    <property type="match status" value="1"/>
</dbReference>
<dbReference type="PATRIC" id="fig|1397.4.peg.1684"/>
<comment type="caution">
    <text evidence="1">The sequence shown here is derived from an EMBL/GenBank/DDBJ whole genome shotgun (WGS) entry which is preliminary data.</text>
</comment>
<keyword evidence="1" id="KW-0808">Transferase</keyword>
<protein>
    <submittedName>
        <fullName evidence="1">Acetyltransferase</fullName>
    </submittedName>
</protein>
<accession>A0A0J1IFR2</accession>
<dbReference type="Gene3D" id="3.40.630.30">
    <property type="match status" value="1"/>
</dbReference>
<dbReference type="Proteomes" id="UP000036045">
    <property type="component" value="Unassembled WGS sequence"/>
</dbReference>
<dbReference type="GO" id="GO:0016747">
    <property type="term" value="F:acyltransferase activity, transferring groups other than amino-acyl groups"/>
    <property type="evidence" value="ECO:0007669"/>
    <property type="project" value="InterPro"/>
</dbReference>
<dbReference type="RefSeq" id="WP_047943529.1">
    <property type="nucleotide sequence ID" value="NZ_LDPH01000019.1"/>
</dbReference>
<sequence length="261" mass="30062">MIRELTEQDHAEVMKFLLQDPSMNLFIIGDIEAFGYHSEFQRLWGEFHSGEIKAVLLKYYKSYIFYSVDKDHFDVQAFAALMETNSNPVTLSGRADLVEKFENHPSLKLGRKRVTYFAQCGKKRKIEKTKMIKQASLNDIDRIVALRNSIDEFITTDDSRDMLKKAIETKTGRTYFLENDKGEIISTVSTTAENSHSAMIVGVCTHKDYRNKGLASKLMTALVNDVLDEKQFVCLFYDNPDAGKIYKKIGFEDIGLWTMYR</sequence>
<dbReference type="InterPro" id="IPR016181">
    <property type="entry name" value="Acyl_CoA_acyltransferase"/>
</dbReference>
<keyword evidence="2" id="KW-1185">Reference proteome</keyword>
<evidence type="ECO:0000313" key="2">
    <source>
        <dbReference type="Proteomes" id="UP000036045"/>
    </source>
</evidence>
<proteinExistence type="predicted"/>
<evidence type="ECO:0000313" key="1">
    <source>
        <dbReference type="EMBL" id="KLV24812.1"/>
    </source>
</evidence>
<organism evidence="1 2">
    <name type="scientific">Niallia circulans</name>
    <name type="common">Bacillus circulans</name>
    <dbReference type="NCBI Taxonomy" id="1397"/>
    <lineage>
        <taxon>Bacteria</taxon>
        <taxon>Bacillati</taxon>
        <taxon>Bacillota</taxon>
        <taxon>Bacilli</taxon>
        <taxon>Bacillales</taxon>
        <taxon>Bacillaceae</taxon>
        <taxon>Niallia</taxon>
    </lineage>
</organism>
<reference evidence="1 2" key="1">
    <citation type="submission" date="2015-05" db="EMBL/GenBank/DDBJ databases">
        <title>Whole genome sequence and identification of bacterial endophytes from Costus igneus.</title>
        <authorList>
            <person name="Lee Y.P."/>
            <person name="Gan H.M."/>
            <person name="Eng W."/>
            <person name="Wheatley M.S."/>
            <person name="Caraballo A."/>
            <person name="Polter S."/>
            <person name="Savka M.A."/>
            <person name="Hudson A.O."/>
        </authorList>
    </citation>
    <scope>NUCLEOTIDE SEQUENCE [LARGE SCALE GENOMIC DNA]</scope>
    <source>
        <strain evidence="1 2">RIT379</strain>
    </source>
</reference>